<evidence type="ECO:0000313" key="3">
    <source>
        <dbReference type="Proteomes" id="UP000323537"/>
    </source>
</evidence>
<evidence type="ECO:0008006" key="4">
    <source>
        <dbReference type="Google" id="ProtNLM"/>
    </source>
</evidence>
<proteinExistence type="predicted"/>
<dbReference type="OrthoDB" id="328716at2157"/>
<accession>A0A1I3A3V1</accession>
<keyword evidence="1" id="KW-1133">Transmembrane helix</keyword>
<reference evidence="2 3" key="1">
    <citation type="submission" date="2016-10" db="EMBL/GenBank/DDBJ databases">
        <authorList>
            <person name="Varghese N."/>
            <person name="Submissions S."/>
        </authorList>
    </citation>
    <scope>NUCLEOTIDE SEQUENCE [LARGE SCALE GENOMIC DNA]</scope>
    <source>
        <strain evidence="2 3">CGMCC 1.6377</strain>
    </source>
</reference>
<sequence>MNDPDIIDRAAMALSAGLMLLGTVVLGVVEILAGQPYSPVQITNDAGEVVATPLIDPTLRTGLVLAGIAVLGLYAAYRLVTPMPEETAARKEVAAD</sequence>
<dbReference type="EMBL" id="FOPZ01000004">
    <property type="protein sequence ID" value="SFH44429.1"/>
    <property type="molecule type" value="Genomic_DNA"/>
</dbReference>
<gene>
    <name evidence="2" type="ORF">SAMN04488066_10491</name>
</gene>
<feature type="transmembrane region" description="Helical" evidence="1">
    <location>
        <begin position="12"/>
        <end position="33"/>
    </location>
</feature>
<keyword evidence="3" id="KW-1185">Reference proteome</keyword>
<evidence type="ECO:0000313" key="2">
    <source>
        <dbReference type="EMBL" id="SFH44429.1"/>
    </source>
</evidence>
<dbReference type="RefSeq" id="WP_149783746.1">
    <property type="nucleotide sequence ID" value="NZ_BAAADP010000001.1"/>
</dbReference>
<name>A0A1I3A3V1_9EURY</name>
<protein>
    <recommendedName>
        <fullName evidence="4">Cox cluster protein</fullName>
    </recommendedName>
</protein>
<keyword evidence="1" id="KW-0812">Transmembrane</keyword>
<dbReference type="AlphaFoldDB" id="A0A1I3A3V1"/>
<keyword evidence="1" id="KW-0472">Membrane</keyword>
<dbReference type="Proteomes" id="UP000323537">
    <property type="component" value="Unassembled WGS sequence"/>
</dbReference>
<organism evidence="2 3">
    <name type="scientific">Halorubrum aquaticum</name>
    <dbReference type="NCBI Taxonomy" id="387340"/>
    <lineage>
        <taxon>Archaea</taxon>
        <taxon>Methanobacteriati</taxon>
        <taxon>Methanobacteriota</taxon>
        <taxon>Stenosarchaea group</taxon>
        <taxon>Halobacteria</taxon>
        <taxon>Halobacteriales</taxon>
        <taxon>Haloferacaceae</taxon>
        <taxon>Halorubrum</taxon>
    </lineage>
</organism>
<evidence type="ECO:0000256" key="1">
    <source>
        <dbReference type="SAM" id="Phobius"/>
    </source>
</evidence>
<feature type="transmembrane region" description="Helical" evidence="1">
    <location>
        <begin position="62"/>
        <end position="80"/>
    </location>
</feature>